<proteinExistence type="predicted"/>
<dbReference type="PANTHER" id="PTHR39767">
    <property type="entry name" value="CALCIUM/CALMODULIN-BINDING MEMBRANE PROTEIN PCM4-RELATED"/>
    <property type="match status" value="1"/>
</dbReference>
<name>A0A1A8VSP1_PLAOA</name>
<protein>
    <submittedName>
        <fullName evidence="1">Uncharacterized protein</fullName>
    </submittedName>
</protein>
<sequence length="302" mass="35244">MAILIGAKEERAKWKMLKRRDDRAHKEKTKIYSKKLQKITADISIANLLYAEYNIKTKKLTFEAKTEKCERSIDFFGEKNSFTIRSKDSIYMQLQDDRSVISNLNFYGTIHTNDFLFLQKRQWILLHINTFDKKENSWTPSDISTCGNSPDTFLGGPCKFGSTEAYTKIVNLPKHSTLKIKLRVHFFDMWNDDSLFLQVDNKTVWTESHTTCYMEDCQSGINVCGMATPDKLSVRKDKIKRKKEYPLKIHLFVVMTLKHLKFVFFNTNWTDEINILMGSTLKKTTDACATSWGVDDLVIYYQ</sequence>
<organism evidence="1 2">
    <name type="scientific">Plasmodium ovale curtisi</name>
    <dbReference type="NCBI Taxonomy" id="864141"/>
    <lineage>
        <taxon>Eukaryota</taxon>
        <taxon>Sar</taxon>
        <taxon>Alveolata</taxon>
        <taxon>Apicomplexa</taxon>
        <taxon>Aconoidasida</taxon>
        <taxon>Haemosporida</taxon>
        <taxon>Plasmodiidae</taxon>
        <taxon>Plasmodium</taxon>
        <taxon>Plasmodium (Plasmodium)</taxon>
    </lineage>
</organism>
<dbReference type="EMBL" id="FLQU01000288">
    <property type="protein sequence ID" value="SBS83545.1"/>
    <property type="molecule type" value="Genomic_DNA"/>
</dbReference>
<accession>A0A1A8VSP1</accession>
<evidence type="ECO:0000313" key="2">
    <source>
        <dbReference type="Proteomes" id="UP000078560"/>
    </source>
</evidence>
<dbReference type="AlphaFoldDB" id="A0A1A8VSP1"/>
<gene>
    <name evidence="1" type="ORF">POVCU2_0021520</name>
</gene>
<dbReference type="PANTHER" id="PTHR39767:SF2">
    <property type="entry name" value="CHROMOSOME UNDETERMINED SCAFFOLD_1, WHOLE GENOME SHOTGUN SEQUENCE"/>
    <property type="match status" value="1"/>
</dbReference>
<dbReference type="Proteomes" id="UP000078560">
    <property type="component" value="Unassembled WGS sequence"/>
</dbReference>
<reference evidence="2" key="1">
    <citation type="submission" date="2016-05" db="EMBL/GenBank/DDBJ databases">
        <authorList>
            <person name="Naeem Raeece"/>
        </authorList>
    </citation>
    <scope>NUCLEOTIDE SEQUENCE [LARGE SCALE GENOMIC DNA]</scope>
</reference>
<evidence type="ECO:0000313" key="1">
    <source>
        <dbReference type="EMBL" id="SBS83545.1"/>
    </source>
</evidence>